<evidence type="ECO:0000259" key="11">
    <source>
        <dbReference type="PROSITE" id="PS50196"/>
    </source>
</evidence>
<feature type="compositionally biased region" description="Polar residues" evidence="10">
    <location>
        <begin position="1"/>
        <end position="12"/>
    </location>
</feature>
<evidence type="ECO:0000256" key="9">
    <source>
        <dbReference type="ARBA" id="ARBA00023242"/>
    </source>
</evidence>
<keyword evidence="8" id="KW-0906">Nuclear pore complex</keyword>
<protein>
    <recommendedName>
        <fullName evidence="11">RanBD1 domain-containing protein</fullName>
    </recommendedName>
</protein>
<dbReference type="InterPro" id="IPR000156">
    <property type="entry name" value="Ran_bind_dom"/>
</dbReference>
<feature type="region of interest" description="Disordered" evidence="10">
    <location>
        <begin position="168"/>
        <end position="188"/>
    </location>
</feature>
<dbReference type="InterPro" id="IPR045255">
    <property type="entry name" value="RanBP1-like"/>
</dbReference>
<evidence type="ECO:0000256" key="6">
    <source>
        <dbReference type="ARBA" id="ARBA00022990"/>
    </source>
</evidence>
<dbReference type="Pfam" id="PF00638">
    <property type="entry name" value="Ran_BP1"/>
    <property type="match status" value="1"/>
</dbReference>
<dbReference type="InterPro" id="IPR011993">
    <property type="entry name" value="PH-like_dom_sf"/>
</dbReference>
<organism evidence="12 13">
    <name type="scientific">Nannochloropsis salina CCMP1776</name>
    <dbReference type="NCBI Taxonomy" id="1027361"/>
    <lineage>
        <taxon>Eukaryota</taxon>
        <taxon>Sar</taxon>
        <taxon>Stramenopiles</taxon>
        <taxon>Ochrophyta</taxon>
        <taxon>Eustigmatophyceae</taxon>
        <taxon>Eustigmatales</taxon>
        <taxon>Monodopsidaceae</taxon>
        <taxon>Microchloropsis</taxon>
        <taxon>Microchloropsis salina</taxon>
    </lineage>
</organism>
<keyword evidence="7" id="KW-0811">Translocation</keyword>
<evidence type="ECO:0000256" key="5">
    <source>
        <dbReference type="ARBA" id="ARBA00022927"/>
    </source>
</evidence>
<dbReference type="SUPFAM" id="SSF50729">
    <property type="entry name" value="PH domain-like"/>
    <property type="match status" value="1"/>
</dbReference>
<gene>
    <name evidence="12" type="ORF">NSK_004973</name>
</gene>
<comment type="caution">
    <text evidence="12">The sequence shown here is derived from an EMBL/GenBank/DDBJ whole genome shotgun (WGS) entry which is preliminary data.</text>
</comment>
<evidence type="ECO:0000256" key="1">
    <source>
        <dbReference type="ARBA" id="ARBA00004567"/>
    </source>
</evidence>
<dbReference type="GO" id="GO:0005643">
    <property type="term" value="C:nuclear pore"/>
    <property type="evidence" value="ECO:0007669"/>
    <property type="project" value="UniProtKB-SubCell"/>
</dbReference>
<dbReference type="Proteomes" id="UP000355283">
    <property type="component" value="Unassembled WGS sequence"/>
</dbReference>
<dbReference type="GO" id="GO:0015031">
    <property type="term" value="P:protein transport"/>
    <property type="evidence" value="ECO:0007669"/>
    <property type="project" value="UniProtKB-KW"/>
</dbReference>
<evidence type="ECO:0000256" key="7">
    <source>
        <dbReference type="ARBA" id="ARBA00023010"/>
    </source>
</evidence>
<reference evidence="12 13" key="1">
    <citation type="submission" date="2019-01" db="EMBL/GenBank/DDBJ databases">
        <title>Nuclear Genome Assembly of the Microalgal Biofuel strain Nannochloropsis salina CCMP1776.</title>
        <authorList>
            <person name="Hovde B."/>
        </authorList>
    </citation>
    <scope>NUCLEOTIDE SEQUENCE [LARGE SCALE GENOMIC DNA]</scope>
    <source>
        <strain evidence="12 13">CCMP1776</strain>
    </source>
</reference>
<evidence type="ECO:0000256" key="3">
    <source>
        <dbReference type="ARBA" id="ARBA00022737"/>
    </source>
</evidence>
<dbReference type="Pfam" id="PF08911">
    <property type="entry name" value="NUP50"/>
    <property type="match status" value="1"/>
</dbReference>
<dbReference type="PANTHER" id="PTHR23138">
    <property type="entry name" value="RAN BINDING PROTEIN"/>
    <property type="match status" value="1"/>
</dbReference>
<dbReference type="SMART" id="SM00160">
    <property type="entry name" value="RanBD"/>
    <property type="match status" value="1"/>
</dbReference>
<keyword evidence="9" id="KW-0539">Nucleus</keyword>
<keyword evidence="3" id="KW-0677">Repeat</keyword>
<dbReference type="AlphaFoldDB" id="A0A4D9CXZ1"/>
<name>A0A4D9CXZ1_9STRA</name>
<dbReference type="PROSITE" id="PS50196">
    <property type="entry name" value="RANBD1"/>
    <property type="match status" value="1"/>
</dbReference>
<keyword evidence="13" id="KW-1185">Reference proteome</keyword>
<evidence type="ECO:0000256" key="2">
    <source>
        <dbReference type="ARBA" id="ARBA00022448"/>
    </source>
</evidence>
<sequence length="430" mass="44104">MTATNSLSTTDPATPALSHDTETPGETDTSTSKEGKRPSLPTSAAKKKRSAGDDWAKCKDDVSGSEDGEAEEGGSGTADFRRADEEVLSKRRIVKARRPPSMGSDAPSSQAATDEVPTAPNPFANVSLTNVKPPASTGTGIFGSGFPTVSATAMRPSAGASELGDATALGSITRPGSGPGLGSVPAGFAAYTLNPFKDAAPPVGAGSFATSPSKRKPPSELGGSEGGAQSQFGKSVASAGEGAGHEEGGGGAGEVGDEDVEAEPNVTFDVPRVQGLKDSSYKPLTGEEGETCVLQLRSKLYRLTEVKGEEGGAGGASSASAARRDWVETGVGQAKILVPLTRDADATVPARVVMRREPGTSVLINTLLKEPVGAAKHAEKALRLTCLDEAGVPSTFLFRFKTGDEMEQMLEEIEKQLDVARAGEKEQGGK</sequence>
<dbReference type="EMBL" id="SDOX01000021">
    <property type="protein sequence ID" value="TFJ83876.1"/>
    <property type="molecule type" value="Genomic_DNA"/>
</dbReference>
<keyword evidence="5" id="KW-0653">Protein transport</keyword>
<comment type="subcellular location">
    <subcellularLocation>
        <location evidence="1">Nucleus</location>
        <location evidence="1">Nuclear pore complex</location>
    </subcellularLocation>
</comment>
<evidence type="ECO:0000313" key="13">
    <source>
        <dbReference type="Proteomes" id="UP000355283"/>
    </source>
</evidence>
<feature type="compositionally biased region" description="Acidic residues" evidence="10">
    <location>
        <begin position="63"/>
        <end position="72"/>
    </location>
</feature>
<accession>A0A4D9CXZ1</accession>
<evidence type="ECO:0000256" key="10">
    <source>
        <dbReference type="SAM" id="MobiDB-lite"/>
    </source>
</evidence>
<feature type="region of interest" description="Disordered" evidence="10">
    <location>
        <begin position="1"/>
        <end position="131"/>
    </location>
</feature>
<evidence type="ECO:0000256" key="4">
    <source>
        <dbReference type="ARBA" id="ARBA00022816"/>
    </source>
</evidence>
<feature type="compositionally biased region" description="Basic and acidic residues" evidence="10">
    <location>
        <begin position="50"/>
        <end position="62"/>
    </location>
</feature>
<feature type="region of interest" description="Disordered" evidence="10">
    <location>
        <begin position="204"/>
        <end position="258"/>
    </location>
</feature>
<keyword evidence="4" id="KW-0509">mRNA transport</keyword>
<evidence type="ECO:0000256" key="8">
    <source>
        <dbReference type="ARBA" id="ARBA00023132"/>
    </source>
</evidence>
<keyword evidence="2" id="KW-0813">Transport</keyword>
<dbReference type="GO" id="GO:0051028">
    <property type="term" value="P:mRNA transport"/>
    <property type="evidence" value="ECO:0007669"/>
    <property type="project" value="UniProtKB-KW"/>
</dbReference>
<feature type="domain" description="RanBD1" evidence="11">
    <location>
        <begin position="269"/>
        <end position="368"/>
    </location>
</feature>
<dbReference type="OrthoDB" id="10250354at2759"/>
<dbReference type="InterPro" id="IPR015007">
    <property type="entry name" value="NUP2/50/61"/>
</dbReference>
<dbReference type="Gene3D" id="2.30.29.30">
    <property type="entry name" value="Pleckstrin-homology domain (PH domain)/Phosphotyrosine-binding domain (PTB)"/>
    <property type="match status" value="1"/>
</dbReference>
<feature type="compositionally biased region" description="Basic and acidic residues" evidence="10">
    <location>
        <begin position="79"/>
        <end position="89"/>
    </location>
</feature>
<keyword evidence="6" id="KW-0007">Acetylation</keyword>
<evidence type="ECO:0000313" key="12">
    <source>
        <dbReference type="EMBL" id="TFJ83876.1"/>
    </source>
</evidence>
<proteinExistence type="predicted"/>